<dbReference type="GO" id="GO:0006269">
    <property type="term" value="P:DNA replication, synthesis of primer"/>
    <property type="evidence" value="ECO:0007669"/>
    <property type="project" value="UniProtKB-UniRule"/>
</dbReference>
<proteinExistence type="inferred from homology"/>
<dbReference type="InterPro" id="IPR027417">
    <property type="entry name" value="P-loop_NTPase"/>
</dbReference>
<dbReference type="SMART" id="SM00382">
    <property type="entry name" value="AAA"/>
    <property type="match status" value="1"/>
</dbReference>
<keyword evidence="9" id="KW-0413">Isomerase</keyword>
<organism evidence="14 15">
    <name type="scientific">Handelsmanbacteria sp. (strain RIFCSPLOWO2_12_FULL_64_10)</name>
    <dbReference type="NCBI Taxonomy" id="1817868"/>
    <lineage>
        <taxon>Bacteria</taxon>
        <taxon>Candidatus Handelsmaniibacteriota</taxon>
    </lineage>
</organism>
<dbReference type="Pfam" id="PF03796">
    <property type="entry name" value="DnaB_C"/>
    <property type="match status" value="1"/>
</dbReference>
<dbReference type="PANTHER" id="PTHR30153">
    <property type="entry name" value="REPLICATIVE DNA HELICASE DNAB"/>
    <property type="match status" value="1"/>
</dbReference>
<keyword evidence="8 12" id="KW-0238">DNA-binding</keyword>
<dbReference type="InterPro" id="IPR003593">
    <property type="entry name" value="AAA+_ATPase"/>
</dbReference>
<dbReference type="AlphaFoldDB" id="A0A1F6CFU4"/>
<dbReference type="EC" id="5.6.2.3" evidence="11 12"/>
<dbReference type="GO" id="GO:0003677">
    <property type="term" value="F:DNA binding"/>
    <property type="evidence" value="ECO:0007669"/>
    <property type="project" value="UniProtKB-UniRule"/>
</dbReference>
<comment type="catalytic activity">
    <reaction evidence="10 12">
        <text>ATP + H2O = ADP + phosphate + H(+)</text>
        <dbReference type="Rhea" id="RHEA:13065"/>
        <dbReference type="ChEBI" id="CHEBI:15377"/>
        <dbReference type="ChEBI" id="CHEBI:15378"/>
        <dbReference type="ChEBI" id="CHEBI:30616"/>
        <dbReference type="ChEBI" id="CHEBI:43474"/>
        <dbReference type="ChEBI" id="CHEBI:456216"/>
        <dbReference type="EC" id="5.6.2.3"/>
    </reaction>
</comment>
<gene>
    <name evidence="14" type="ORF">A3F84_00145</name>
</gene>
<evidence type="ECO:0000256" key="8">
    <source>
        <dbReference type="ARBA" id="ARBA00023125"/>
    </source>
</evidence>
<evidence type="ECO:0000256" key="6">
    <source>
        <dbReference type="ARBA" id="ARBA00022806"/>
    </source>
</evidence>
<dbReference type="Gene3D" id="1.10.860.10">
    <property type="entry name" value="DNAb Helicase, Chain A"/>
    <property type="match status" value="1"/>
</dbReference>
<comment type="function">
    <text evidence="12">The main replicative DNA helicase, it participates in initiation and elongation during chromosome replication. Travels ahead of the DNA replisome, separating dsDNA into templates for DNA synthesis. A processive ATP-dependent 5'-3' DNA helicase it has DNA-dependent ATPase activity.</text>
</comment>
<dbReference type="FunFam" id="1.10.860.10:FF:000001">
    <property type="entry name" value="Replicative DNA helicase"/>
    <property type="match status" value="1"/>
</dbReference>
<evidence type="ECO:0000256" key="12">
    <source>
        <dbReference type="RuleBase" id="RU362085"/>
    </source>
</evidence>
<evidence type="ECO:0000256" key="7">
    <source>
        <dbReference type="ARBA" id="ARBA00022840"/>
    </source>
</evidence>
<dbReference type="EMBL" id="MFKF01000255">
    <property type="protein sequence ID" value="OGG48134.1"/>
    <property type="molecule type" value="Genomic_DNA"/>
</dbReference>
<dbReference type="Gene3D" id="3.40.50.300">
    <property type="entry name" value="P-loop containing nucleotide triphosphate hydrolases"/>
    <property type="match status" value="1"/>
</dbReference>
<comment type="similarity">
    <text evidence="1 12">Belongs to the helicase family. DnaB subfamily.</text>
</comment>
<keyword evidence="3 12" id="KW-0235">DNA replication</keyword>
<keyword evidence="5 12" id="KW-0378">Hydrolase</keyword>
<dbReference type="CDD" id="cd00984">
    <property type="entry name" value="DnaB_C"/>
    <property type="match status" value="1"/>
</dbReference>
<evidence type="ECO:0000256" key="4">
    <source>
        <dbReference type="ARBA" id="ARBA00022741"/>
    </source>
</evidence>
<evidence type="ECO:0000256" key="3">
    <source>
        <dbReference type="ARBA" id="ARBA00022705"/>
    </source>
</evidence>
<evidence type="ECO:0000256" key="10">
    <source>
        <dbReference type="ARBA" id="ARBA00048954"/>
    </source>
</evidence>
<dbReference type="InterPro" id="IPR007693">
    <property type="entry name" value="DNA_helicase_DnaB-like_N"/>
</dbReference>
<dbReference type="GO" id="GO:0005829">
    <property type="term" value="C:cytosol"/>
    <property type="evidence" value="ECO:0007669"/>
    <property type="project" value="TreeGrafter"/>
</dbReference>
<dbReference type="FunFam" id="3.40.50.300:FF:000076">
    <property type="entry name" value="Replicative DNA helicase"/>
    <property type="match status" value="1"/>
</dbReference>
<dbReference type="GO" id="GO:0016887">
    <property type="term" value="F:ATP hydrolysis activity"/>
    <property type="evidence" value="ECO:0007669"/>
    <property type="project" value="RHEA"/>
</dbReference>
<dbReference type="InterPro" id="IPR036185">
    <property type="entry name" value="DNA_heli_DnaB-like_N_sf"/>
</dbReference>
<evidence type="ECO:0000256" key="9">
    <source>
        <dbReference type="ARBA" id="ARBA00023235"/>
    </source>
</evidence>
<name>A0A1F6CFU4_HANXR</name>
<dbReference type="GO" id="GO:0042802">
    <property type="term" value="F:identical protein binding"/>
    <property type="evidence" value="ECO:0007669"/>
    <property type="project" value="UniProtKB-ARBA"/>
</dbReference>
<dbReference type="PROSITE" id="PS51199">
    <property type="entry name" value="SF4_HELICASE"/>
    <property type="match status" value="1"/>
</dbReference>
<evidence type="ECO:0000313" key="14">
    <source>
        <dbReference type="EMBL" id="OGG48134.1"/>
    </source>
</evidence>
<reference evidence="14 15" key="1">
    <citation type="journal article" date="2016" name="Nat. Commun.">
        <title>Thousands of microbial genomes shed light on interconnected biogeochemical processes in an aquifer system.</title>
        <authorList>
            <person name="Anantharaman K."/>
            <person name="Brown C.T."/>
            <person name="Hug L.A."/>
            <person name="Sharon I."/>
            <person name="Castelle C.J."/>
            <person name="Probst A.J."/>
            <person name="Thomas B.C."/>
            <person name="Singh A."/>
            <person name="Wilkins M.J."/>
            <person name="Karaoz U."/>
            <person name="Brodie E.L."/>
            <person name="Williams K.H."/>
            <person name="Hubbard S.S."/>
            <person name="Banfield J.F."/>
        </authorList>
    </citation>
    <scope>NUCLEOTIDE SEQUENCE [LARGE SCALE GENOMIC DNA]</scope>
    <source>
        <strain evidence="15">RIFCSPLOWO2_12_FULL_64_10</strain>
    </source>
</reference>
<evidence type="ECO:0000256" key="1">
    <source>
        <dbReference type="ARBA" id="ARBA00008428"/>
    </source>
</evidence>
<keyword evidence="7 12" id="KW-0067">ATP-binding</keyword>
<dbReference type="GO" id="GO:1990077">
    <property type="term" value="C:primosome complex"/>
    <property type="evidence" value="ECO:0007669"/>
    <property type="project" value="UniProtKB-UniRule"/>
</dbReference>
<dbReference type="NCBIfam" id="TIGR00665">
    <property type="entry name" value="DnaB"/>
    <property type="match status" value="1"/>
</dbReference>
<keyword evidence="4 12" id="KW-0547">Nucleotide-binding</keyword>
<dbReference type="NCBIfam" id="NF004384">
    <property type="entry name" value="PRK05748.1"/>
    <property type="match status" value="1"/>
</dbReference>
<evidence type="ECO:0000256" key="11">
    <source>
        <dbReference type="NCBIfam" id="TIGR00665"/>
    </source>
</evidence>
<accession>A0A1F6CFU4</accession>
<comment type="caution">
    <text evidence="14">The sequence shown here is derived from an EMBL/GenBank/DDBJ whole genome shotgun (WGS) entry which is preliminary data.</text>
</comment>
<dbReference type="PANTHER" id="PTHR30153:SF2">
    <property type="entry name" value="REPLICATIVE DNA HELICASE"/>
    <property type="match status" value="1"/>
</dbReference>
<evidence type="ECO:0000256" key="2">
    <source>
        <dbReference type="ARBA" id="ARBA00022515"/>
    </source>
</evidence>
<dbReference type="InterPro" id="IPR007694">
    <property type="entry name" value="DNA_helicase_DnaB-like_C"/>
</dbReference>
<keyword evidence="2 12" id="KW-0639">Primosome</keyword>
<protein>
    <recommendedName>
        <fullName evidence="11 12">Replicative DNA helicase</fullName>
        <ecNumber evidence="11 12">5.6.2.3</ecNumber>
    </recommendedName>
</protein>
<dbReference type="SUPFAM" id="SSF48024">
    <property type="entry name" value="N-terminal domain of DnaB helicase"/>
    <property type="match status" value="1"/>
</dbReference>
<dbReference type="GO" id="GO:0043139">
    <property type="term" value="F:5'-3' DNA helicase activity"/>
    <property type="evidence" value="ECO:0007669"/>
    <property type="project" value="UniProtKB-EC"/>
</dbReference>
<dbReference type="Pfam" id="PF00772">
    <property type="entry name" value="DnaB"/>
    <property type="match status" value="1"/>
</dbReference>
<keyword evidence="6 12" id="KW-0347">Helicase</keyword>
<sequence>MATERAASAERLPPQAVDVERAVLSAMLIDPGAVGAVVEVLNEAAFYHTAHRKIFVAVISLYEKGQPVDQITVVQELARRQQLEEVGGAVAVAQLAGEVGTSANAEYHAKIVQEKALRREMINISSQVATECYAETEDAFQLLERAEQRFFGLSQGSIQRGFKPLEGILHETFELVERAHKRAGALSGLTTGYRELDELTAGLQPSDLVIVAGRPSMGKTAFGLCIARNVAVKEKVPVGVFSLEMSEQQIAQRLLCAESRVDSHRLRTGRLSDEEWMRLAAWSSKLVEAPIFIDDTPGISVLEMRAKARRLKAEHGVGLIIVDYLQLVTTHERIDNREQEIAKISRSLKALSKELNIPVMACAQLSRAVETRGGDKRPILSDLRESGSIEQDADVVMFLYRPEVYGIKKDEQDQEGVAEVIIGKQRNGPLGTVTLTWLAEYGRFEEPEMYREEPF</sequence>
<dbReference type="SUPFAM" id="SSF52540">
    <property type="entry name" value="P-loop containing nucleoside triphosphate hydrolases"/>
    <property type="match status" value="1"/>
</dbReference>
<evidence type="ECO:0000259" key="13">
    <source>
        <dbReference type="PROSITE" id="PS51199"/>
    </source>
</evidence>
<dbReference type="GO" id="GO:0005524">
    <property type="term" value="F:ATP binding"/>
    <property type="evidence" value="ECO:0007669"/>
    <property type="project" value="UniProtKB-UniRule"/>
</dbReference>
<evidence type="ECO:0000256" key="5">
    <source>
        <dbReference type="ARBA" id="ARBA00022801"/>
    </source>
</evidence>
<feature type="domain" description="SF4 helicase" evidence="13">
    <location>
        <begin position="182"/>
        <end position="451"/>
    </location>
</feature>
<dbReference type="InterPro" id="IPR016136">
    <property type="entry name" value="DNA_helicase_N/primase_C"/>
</dbReference>
<dbReference type="InterPro" id="IPR007692">
    <property type="entry name" value="DNA_helicase_DnaB"/>
</dbReference>
<evidence type="ECO:0000313" key="15">
    <source>
        <dbReference type="Proteomes" id="UP000178606"/>
    </source>
</evidence>
<dbReference type="Proteomes" id="UP000178606">
    <property type="component" value="Unassembled WGS sequence"/>
</dbReference>